<name>A0A3N0Y1I0_ANAGA</name>
<gene>
    <name evidence="2" type="ORF">DPX16_9157</name>
</gene>
<sequence>MPRARGRPHTLAVCSPNFETARTVRVRQRMRKQYRRVHYVAIRTVLSTVFSHRRKNGQVRIPPEPAPARESTPEPAPARESAPEPAPACESAPEPIPTRPEAFPEPAVGPEVIPEVLEPNTLPVSPVMAKRAVFAFYVLAVLRAWRTHLSSFDQGPVCQPEPAAVPEQPEPATSPKAVPEPPALPDMVNEPPWSALPAPPMFQAPPPDLPKPTWSVPPGLQTCRSPPGQFLQHRPGTQPGRQTCRSTPGPFLQHCPGTQPGLQTCLSPPGPFLQYRPVGMGNISHAIVTRISSVKLDP</sequence>
<feature type="region of interest" description="Disordered" evidence="1">
    <location>
        <begin position="153"/>
        <end position="189"/>
    </location>
</feature>
<dbReference type="EMBL" id="RJVU01054232">
    <property type="protein sequence ID" value="ROL12753.1"/>
    <property type="molecule type" value="Genomic_DNA"/>
</dbReference>
<comment type="caution">
    <text evidence="2">The sequence shown here is derived from an EMBL/GenBank/DDBJ whole genome shotgun (WGS) entry which is preliminary data.</text>
</comment>
<keyword evidence="3" id="KW-1185">Reference proteome</keyword>
<accession>A0A3N0Y1I0</accession>
<feature type="region of interest" description="Disordered" evidence="1">
    <location>
        <begin position="53"/>
        <end position="107"/>
    </location>
</feature>
<evidence type="ECO:0000313" key="2">
    <source>
        <dbReference type="EMBL" id="ROL12753.1"/>
    </source>
</evidence>
<feature type="compositionally biased region" description="Low complexity" evidence="1">
    <location>
        <begin position="160"/>
        <end position="171"/>
    </location>
</feature>
<organism evidence="2 3">
    <name type="scientific">Anabarilius grahami</name>
    <name type="common">Kanglang fish</name>
    <name type="synonym">Barilius grahami</name>
    <dbReference type="NCBI Taxonomy" id="495550"/>
    <lineage>
        <taxon>Eukaryota</taxon>
        <taxon>Metazoa</taxon>
        <taxon>Chordata</taxon>
        <taxon>Craniata</taxon>
        <taxon>Vertebrata</taxon>
        <taxon>Euteleostomi</taxon>
        <taxon>Actinopterygii</taxon>
        <taxon>Neopterygii</taxon>
        <taxon>Teleostei</taxon>
        <taxon>Ostariophysi</taxon>
        <taxon>Cypriniformes</taxon>
        <taxon>Xenocyprididae</taxon>
        <taxon>Xenocypridinae</taxon>
        <taxon>Xenocypridinae incertae sedis</taxon>
        <taxon>Anabarilius</taxon>
    </lineage>
</organism>
<evidence type="ECO:0000313" key="3">
    <source>
        <dbReference type="Proteomes" id="UP000281406"/>
    </source>
</evidence>
<protein>
    <submittedName>
        <fullName evidence="2">Uncharacterized protein</fullName>
    </submittedName>
</protein>
<dbReference type="Proteomes" id="UP000281406">
    <property type="component" value="Unassembled WGS sequence"/>
</dbReference>
<proteinExistence type="predicted"/>
<evidence type="ECO:0000256" key="1">
    <source>
        <dbReference type="SAM" id="MobiDB-lite"/>
    </source>
</evidence>
<dbReference type="AlphaFoldDB" id="A0A3N0Y1I0"/>
<reference evidence="2 3" key="1">
    <citation type="submission" date="2018-10" db="EMBL/GenBank/DDBJ databases">
        <title>Genome assembly for a Yunnan-Guizhou Plateau 3E fish, Anabarilius grahami (Regan), and its evolutionary and genetic applications.</title>
        <authorList>
            <person name="Jiang W."/>
        </authorList>
    </citation>
    <scope>NUCLEOTIDE SEQUENCE [LARGE SCALE GENOMIC DNA]</scope>
    <source>
        <strain evidence="2">AG-KIZ</strain>
        <tissue evidence="2">Muscle</tissue>
    </source>
</reference>